<keyword evidence="3" id="KW-1185">Reference proteome</keyword>
<dbReference type="InterPro" id="IPR004843">
    <property type="entry name" value="Calcineurin-like_PHP"/>
</dbReference>
<sequence>MNHNISVKRTKRTLIGLLASLLLTAGTLFYSYDMEPKTLTVTRHHITSPTIPHGFDGKTILQFSDVHLGKNYTHNQLRTLVNRINQEQPDIVVFTGDLIDNFNQYGSQRKGAQPILAQIQAPLGKYAVFGNHDRGGGGSRLYKQYMEGAGFTVLVNEARKITADDGESITISGLDDFLLGNPDIPQALQPLQMEDFNLLLVHEPDIADLIMSYPVDLQLSGHSHGGQVQIPWFGTIYTPPLAKKYVEGWYAVDDANTQNKPLRLYVNRGIGTTELPFRFLSAPELTVIQLQHRKSLIDSSNPNSLPAIPSY</sequence>
<dbReference type="Pfam" id="PF00149">
    <property type="entry name" value="Metallophos"/>
    <property type="match status" value="1"/>
</dbReference>
<dbReference type="Proteomes" id="UP001199916">
    <property type="component" value="Unassembled WGS sequence"/>
</dbReference>
<evidence type="ECO:0000313" key="2">
    <source>
        <dbReference type="EMBL" id="MCE5172257.1"/>
    </source>
</evidence>
<dbReference type="InterPro" id="IPR029052">
    <property type="entry name" value="Metallo-depent_PP-like"/>
</dbReference>
<dbReference type="PANTHER" id="PTHR31302">
    <property type="entry name" value="TRANSMEMBRANE PROTEIN WITH METALLOPHOSPHOESTERASE DOMAIN-RELATED"/>
    <property type="match status" value="1"/>
</dbReference>
<gene>
    <name evidence="2" type="ORF">LQV63_23545</name>
</gene>
<name>A0ABS8YLZ6_9BACL</name>
<dbReference type="Gene3D" id="3.60.21.10">
    <property type="match status" value="1"/>
</dbReference>
<feature type="domain" description="Calcineurin-like phosphoesterase" evidence="1">
    <location>
        <begin position="59"/>
        <end position="225"/>
    </location>
</feature>
<evidence type="ECO:0000259" key="1">
    <source>
        <dbReference type="Pfam" id="PF00149"/>
    </source>
</evidence>
<organism evidence="2 3">
    <name type="scientific">Paenibacillus profundus</name>
    <dbReference type="NCBI Taxonomy" id="1173085"/>
    <lineage>
        <taxon>Bacteria</taxon>
        <taxon>Bacillati</taxon>
        <taxon>Bacillota</taxon>
        <taxon>Bacilli</taxon>
        <taxon>Bacillales</taxon>
        <taxon>Paenibacillaceae</taxon>
        <taxon>Paenibacillus</taxon>
    </lineage>
</organism>
<dbReference type="PANTHER" id="PTHR31302:SF25">
    <property type="entry name" value="PHOSPHOESTERASE"/>
    <property type="match status" value="1"/>
</dbReference>
<dbReference type="InterPro" id="IPR051158">
    <property type="entry name" value="Metallophosphoesterase_sf"/>
</dbReference>
<comment type="caution">
    <text evidence="2">The sequence shown here is derived from an EMBL/GenBank/DDBJ whole genome shotgun (WGS) entry which is preliminary data.</text>
</comment>
<reference evidence="2 3" key="1">
    <citation type="submission" date="2021-11" db="EMBL/GenBank/DDBJ databases">
        <title>Draft genome sequence of Paenibacillus profundus YoMME, a new Gram-positive bacteria with exoelectrogenic properties.</title>
        <authorList>
            <person name="Hubenova Y."/>
            <person name="Hubenova E."/>
            <person name="Manasiev Y."/>
            <person name="Peykov S."/>
            <person name="Mitov M."/>
        </authorList>
    </citation>
    <scope>NUCLEOTIDE SEQUENCE [LARGE SCALE GENOMIC DNA]</scope>
    <source>
        <strain evidence="2 3">YoMME</strain>
    </source>
</reference>
<protein>
    <submittedName>
        <fullName evidence="2">Metallophosphoesterase</fullName>
    </submittedName>
</protein>
<accession>A0ABS8YLZ6</accession>
<dbReference type="RefSeq" id="WP_233698486.1">
    <property type="nucleotide sequence ID" value="NZ_JAJNBZ010000026.1"/>
</dbReference>
<dbReference type="EMBL" id="JAJNBZ010000026">
    <property type="protein sequence ID" value="MCE5172257.1"/>
    <property type="molecule type" value="Genomic_DNA"/>
</dbReference>
<dbReference type="SUPFAM" id="SSF56300">
    <property type="entry name" value="Metallo-dependent phosphatases"/>
    <property type="match status" value="1"/>
</dbReference>
<dbReference type="CDD" id="cd07385">
    <property type="entry name" value="MPP_YkuE_C"/>
    <property type="match status" value="1"/>
</dbReference>
<evidence type="ECO:0000313" key="3">
    <source>
        <dbReference type="Proteomes" id="UP001199916"/>
    </source>
</evidence>
<proteinExistence type="predicted"/>